<dbReference type="InterPro" id="IPR000860">
    <property type="entry name" value="HemC"/>
</dbReference>
<dbReference type="InterPro" id="IPR022418">
    <property type="entry name" value="Porphobilinogen_deaminase_C"/>
</dbReference>
<comment type="cofactor">
    <cofactor evidence="1">
        <name>dipyrromethane</name>
        <dbReference type="ChEBI" id="CHEBI:60342"/>
    </cofactor>
</comment>
<sequence length="325" mass="33847">MRTLRIGARTSPLATAQAMSVARQLEAAGFTCEFVGVTTTGDVDRRHLTQIGGTGVFAQAVRHSLITGGIDLAVHSLKDLPTAPAEGLEITAVPEREDPADVLIGVHPDEVRDGMRIGTGSPRRATQLSAHFASRGIDVEFVPIRGNVDRRIGLVREGQVDATLLAAAGLRRLGRWSGEPEVSGLPATALGFDAVVPAAGQGALALEMAADADEDLRAAVASLDHRVTRAAVEAEREFLRVLEAGCLAPVGVHARPIAHPDSDDDLTLVAVAGRTYLENSTSNDSDALVKTEGRCTLADAVASGASLAHTTLGLLGGPPADPEHR</sequence>
<dbReference type="Pfam" id="PF01379">
    <property type="entry name" value="Porphobil_deam"/>
    <property type="match status" value="1"/>
</dbReference>
<comment type="catalytic activity">
    <reaction evidence="7">
        <text>4 porphobilinogen + H2O = hydroxymethylbilane + 4 NH4(+)</text>
        <dbReference type="Rhea" id="RHEA:13185"/>
        <dbReference type="ChEBI" id="CHEBI:15377"/>
        <dbReference type="ChEBI" id="CHEBI:28938"/>
        <dbReference type="ChEBI" id="CHEBI:57845"/>
        <dbReference type="ChEBI" id="CHEBI:58126"/>
        <dbReference type="EC" id="2.5.1.61"/>
    </reaction>
</comment>
<keyword evidence="6" id="KW-0627">Porphyrin biosynthesis</keyword>
<dbReference type="EC" id="2.5.1.61" evidence="4 8"/>
<evidence type="ECO:0000256" key="5">
    <source>
        <dbReference type="ARBA" id="ARBA00022679"/>
    </source>
</evidence>
<dbReference type="Gene3D" id="3.30.160.40">
    <property type="entry name" value="Porphobilinogen deaminase, C-terminal domain"/>
    <property type="match status" value="1"/>
</dbReference>
<dbReference type="PANTHER" id="PTHR11557">
    <property type="entry name" value="PORPHOBILINOGEN DEAMINASE"/>
    <property type="match status" value="1"/>
</dbReference>
<evidence type="ECO:0000256" key="1">
    <source>
        <dbReference type="ARBA" id="ARBA00001916"/>
    </source>
</evidence>
<evidence type="ECO:0000256" key="4">
    <source>
        <dbReference type="ARBA" id="ARBA00012655"/>
    </source>
</evidence>
<dbReference type="NCBIfam" id="TIGR00212">
    <property type="entry name" value="hemC"/>
    <property type="match status" value="1"/>
</dbReference>
<evidence type="ECO:0000256" key="8">
    <source>
        <dbReference type="NCBIfam" id="TIGR00212"/>
    </source>
</evidence>
<comment type="function">
    <text evidence="2">Tetrapolymerization of the monopyrrole PBG into the hydroxymethylbilane pre-uroporphyrinogen in several discrete steps.</text>
</comment>
<dbReference type="Proteomes" id="UP000316196">
    <property type="component" value="Unassembled WGS sequence"/>
</dbReference>
<evidence type="ECO:0000256" key="6">
    <source>
        <dbReference type="ARBA" id="ARBA00023244"/>
    </source>
</evidence>
<keyword evidence="12" id="KW-1185">Reference proteome</keyword>
<dbReference type="EMBL" id="VFOR01000002">
    <property type="protein sequence ID" value="TQL58091.1"/>
    <property type="molecule type" value="Genomic_DNA"/>
</dbReference>
<dbReference type="PROSITE" id="PS00533">
    <property type="entry name" value="PORPHOBILINOGEN_DEAM"/>
    <property type="match status" value="1"/>
</dbReference>
<dbReference type="GO" id="GO:0004418">
    <property type="term" value="F:hydroxymethylbilane synthase activity"/>
    <property type="evidence" value="ECO:0007669"/>
    <property type="project" value="UniProtKB-UniRule"/>
</dbReference>
<organism evidence="11 12">
    <name type="scientific">Propioniferax innocua</name>
    <dbReference type="NCBI Taxonomy" id="1753"/>
    <lineage>
        <taxon>Bacteria</taxon>
        <taxon>Bacillati</taxon>
        <taxon>Actinomycetota</taxon>
        <taxon>Actinomycetes</taxon>
        <taxon>Propionibacteriales</taxon>
        <taxon>Propionibacteriaceae</taxon>
        <taxon>Propioniferax</taxon>
    </lineage>
</organism>
<dbReference type="InterPro" id="IPR022417">
    <property type="entry name" value="Porphobilin_deaminase_N"/>
</dbReference>
<gene>
    <name evidence="11" type="ORF">FB460_1944</name>
</gene>
<evidence type="ECO:0000259" key="9">
    <source>
        <dbReference type="Pfam" id="PF01379"/>
    </source>
</evidence>
<dbReference type="PRINTS" id="PR00151">
    <property type="entry name" value="PORPHBDMNASE"/>
</dbReference>
<dbReference type="InterPro" id="IPR036803">
    <property type="entry name" value="Porphobilinogen_deaminase_C_sf"/>
</dbReference>
<evidence type="ECO:0000313" key="12">
    <source>
        <dbReference type="Proteomes" id="UP000316196"/>
    </source>
</evidence>
<dbReference type="SUPFAM" id="SSF54782">
    <property type="entry name" value="Porphobilinogen deaminase (hydroxymethylbilane synthase), C-terminal domain"/>
    <property type="match status" value="1"/>
</dbReference>
<reference evidence="11 12" key="1">
    <citation type="submission" date="2019-06" db="EMBL/GenBank/DDBJ databases">
        <title>Sequencing the genomes of 1000 actinobacteria strains.</title>
        <authorList>
            <person name="Klenk H.-P."/>
        </authorList>
    </citation>
    <scope>NUCLEOTIDE SEQUENCE [LARGE SCALE GENOMIC DNA]</scope>
    <source>
        <strain evidence="11 12">DSM 8251</strain>
    </source>
</reference>
<dbReference type="Pfam" id="PF03900">
    <property type="entry name" value="Porphobil_deamC"/>
    <property type="match status" value="1"/>
</dbReference>
<evidence type="ECO:0000256" key="7">
    <source>
        <dbReference type="ARBA" id="ARBA00048169"/>
    </source>
</evidence>
<dbReference type="InterPro" id="IPR022419">
    <property type="entry name" value="Porphobilin_deaminase_cofac_BS"/>
</dbReference>
<comment type="similarity">
    <text evidence="3">Belongs to the HMBS family.</text>
</comment>
<dbReference type="SUPFAM" id="SSF53850">
    <property type="entry name" value="Periplasmic binding protein-like II"/>
    <property type="match status" value="1"/>
</dbReference>
<feature type="domain" description="Porphobilinogen deaminase N-terminal" evidence="9">
    <location>
        <begin position="4"/>
        <end position="213"/>
    </location>
</feature>
<dbReference type="GO" id="GO:0006783">
    <property type="term" value="P:heme biosynthetic process"/>
    <property type="evidence" value="ECO:0007669"/>
    <property type="project" value="TreeGrafter"/>
</dbReference>
<evidence type="ECO:0000256" key="3">
    <source>
        <dbReference type="ARBA" id="ARBA00005638"/>
    </source>
</evidence>
<dbReference type="GO" id="GO:0005737">
    <property type="term" value="C:cytoplasm"/>
    <property type="evidence" value="ECO:0007669"/>
    <property type="project" value="UniProtKB-UniRule"/>
</dbReference>
<name>A0A542ZCS1_9ACTN</name>
<evidence type="ECO:0000313" key="11">
    <source>
        <dbReference type="EMBL" id="TQL58091.1"/>
    </source>
</evidence>
<comment type="caution">
    <text evidence="11">The sequence shown here is derived from an EMBL/GenBank/DDBJ whole genome shotgun (WGS) entry which is preliminary data.</text>
</comment>
<dbReference type="PANTHER" id="PTHR11557:SF0">
    <property type="entry name" value="PORPHOBILINOGEN DEAMINASE"/>
    <property type="match status" value="1"/>
</dbReference>
<dbReference type="AlphaFoldDB" id="A0A542ZCS1"/>
<protein>
    <recommendedName>
        <fullName evidence="4 8">Hydroxymethylbilane synthase</fullName>
        <ecNumber evidence="4 8">2.5.1.61</ecNumber>
    </recommendedName>
</protein>
<evidence type="ECO:0000259" key="10">
    <source>
        <dbReference type="Pfam" id="PF03900"/>
    </source>
</evidence>
<accession>A0A542ZCS1</accession>
<dbReference type="PIRSF" id="PIRSF001438">
    <property type="entry name" value="4pyrrol_synth_OHMeBilane_synth"/>
    <property type="match status" value="1"/>
</dbReference>
<feature type="domain" description="Porphobilinogen deaminase C-terminal" evidence="10">
    <location>
        <begin position="231"/>
        <end position="273"/>
    </location>
</feature>
<evidence type="ECO:0000256" key="2">
    <source>
        <dbReference type="ARBA" id="ARBA00002869"/>
    </source>
</evidence>
<keyword evidence="5" id="KW-0808">Transferase</keyword>
<dbReference type="Gene3D" id="3.40.190.10">
    <property type="entry name" value="Periplasmic binding protein-like II"/>
    <property type="match status" value="2"/>
</dbReference>
<proteinExistence type="inferred from homology"/>